<dbReference type="Gene3D" id="2.40.70.10">
    <property type="entry name" value="Acid Proteases"/>
    <property type="match status" value="1"/>
</dbReference>
<reference evidence="1 2" key="1">
    <citation type="submission" date="2017-06" db="EMBL/GenBank/DDBJ databases">
        <title>Genome sequencing of cyanobaciteial culture collection at National Institute for Environmental Studies (NIES).</title>
        <authorList>
            <person name="Hirose Y."/>
            <person name="Shimura Y."/>
            <person name="Fujisawa T."/>
            <person name="Nakamura Y."/>
            <person name="Kawachi M."/>
        </authorList>
    </citation>
    <scope>NUCLEOTIDE SEQUENCE [LARGE SCALE GENOMIC DNA]</scope>
    <source>
        <strain evidence="1 2">NIES-4072</strain>
    </source>
</reference>
<sequence>MTISGFFGDEDALLFEINLITSDGLELPVEAMFDTGFSYWLAINDQDIDALGWERLREQTMRTARGDVKFDIYVGQVLFDGQEFDIPVHVGKDLTEVLLGRQWLTNRRLVVDIQSGELTLG</sequence>
<proteinExistence type="predicted"/>
<dbReference type="RefSeq" id="WP_109012790.1">
    <property type="nucleotide sequence ID" value="NZ_BDUD01000002.1"/>
</dbReference>
<evidence type="ECO:0008006" key="3">
    <source>
        <dbReference type="Google" id="ProtNLM"/>
    </source>
</evidence>
<dbReference type="InterPro" id="IPR021109">
    <property type="entry name" value="Peptidase_aspartic_dom_sf"/>
</dbReference>
<protein>
    <recommendedName>
        <fullName evidence="3">Aspartyl protease</fullName>
    </recommendedName>
</protein>
<comment type="caution">
    <text evidence="1">The sequence shown here is derived from an EMBL/GenBank/DDBJ whole genome shotgun (WGS) entry which is preliminary data.</text>
</comment>
<evidence type="ECO:0000313" key="2">
    <source>
        <dbReference type="Proteomes" id="UP000245124"/>
    </source>
</evidence>
<organism evidence="1 2">
    <name type="scientific">Nostoc commune NIES-4072</name>
    <dbReference type="NCBI Taxonomy" id="2005467"/>
    <lineage>
        <taxon>Bacteria</taxon>
        <taxon>Bacillati</taxon>
        <taxon>Cyanobacteriota</taxon>
        <taxon>Cyanophyceae</taxon>
        <taxon>Nostocales</taxon>
        <taxon>Nostocaceae</taxon>
        <taxon>Nostoc</taxon>
    </lineage>
</organism>
<accession>A0A2R5FVE0</accession>
<evidence type="ECO:0000313" key="1">
    <source>
        <dbReference type="EMBL" id="GBG22720.1"/>
    </source>
</evidence>
<dbReference type="OrthoDB" id="460223at2"/>
<gene>
    <name evidence="1" type="ORF">NIES4072_64320</name>
</gene>
<keyword evidence="2" id="KW-1185">Reference proteome</keyword>
<dbReference type="Proteomes" id="UP000245124">
    <property type="component" value="Unassembled WGS sequence"/>
</dbReference>
<name>A0A2R5FVE0_NOSCO</name>
<dbReference type="EMBL" id="BDUD01000002">
    <property type="protein sequence ID" value="GBG22720.1"/>
    <property type="molecule type" value="Genomic_DNA"/>
</dbReference>
<dbReference type="Pfam" id="PF13975">
    <property type="entry name" value="gag-asp_proteas"/>
    <property type="match status" value="1"/>
</dbReference>
<dbReference type="AlphaFoldDB" id="A0A2R5FVE0"/>